<dbReference type="GO" id="GO:0008270">
    <property type="term" value="F:zinc ion binding"/>
    <property type="evidence" value="ECO:0007669"/>
    <property type="project" value="UniProtKB-KW"/>
</dbReference>
<sequence length="341" mass="38572">MAERAAHITSASFTTKPSIFEVLAQESLMTTIRPALKHAVKVLAESRPDKFGWMIRWYDEIYTTLDLVLQNFYLRNHCSSFAENFYGIKRVPLSGSSSGDKLPPEILLKSLICLALIPYIKHKLDEKFEEMRHKFNIGSNPQHSLVASVSKAFVGVYPYIHMTWEGTVLWYQLAYMFGRGRWHTPFVRLAGVELTHVQEDDLTPTASSPIDWNTASTSARLGYIGERALNLTATSLSTGLSVGVFFLQFLDWWYISDSNAPMLMSLPVPDAPKCDTDLTTPPYNVCPVCLRTRTNDTALSVSGYVFCYPCIFEYVNKHRCCPVTSYPANQEHLVKLYPPDS</sequence>
<keyword evidence="9" id="KW-0862">Zinc</keyword>
<dbReference type="GO" id="GO:0006513">
    <property type="term" value="P:protein monoubiquitination"/>
    <property type="evidence" value="ECO:0007669"/>
    <property type="project" value="TreeGrafter"/>
</dbReference>
<evidence type="ECO:0000259" key="16">
    <source>
        <dbReference type="Pfam" id="PF04757"/>
    </source>
</evidence>
<evidence type="ECO:0000256" key="6">
    <source>
        <dbReference type="ARBA" id="ARBA00022692"/>
    </source>
</evidence>
<dbReference type="AlphaFoldDB" id="A0A210PYN0"/>
<keyword evidence="10" id="KW-0653">Protein transport</keyword>
<dbReference type="GO" id="GO:1990429">
    <property type="term" value="C:peroxisomal importomer complex"/>
    <property type="evidence" value="ECO:0007669"/>
    <property type="project" value="TreeGrafter"/>
</dbReference>
<evidence type="ECO:0000256" key="13">
    <source>
        <dbReference type="ARBA" id="ARBA00023140"/>
    </source>
</evidence>
<evidence type="ECO:0000256" key="15">
    <source>
        <dbReference type="PIRNR" id="PIRNR038074"/>
    </source>
</evidence>
<keyword evidence="7" id="KW-0479">Metal-binding</keyword>
<evidence type="ECO:0000256" key="11">
    <source>
        <dbReference type="ARBA" id="ARBA00022989"/>
    </source>
</evidence>
<comment type="caution">
    <text evidence="17">The sequence shown here is derived from an EMBL/GenBank/DDBJ whole genome shotgun (WGS) entry which is preliminary data.</text>
</comment>
<dbReference type="InterPro" id="IPR013083">
    <property type="entry name" value="Znf_RING/FYVE/PHD"/>
</dbReference>
<feature type="domain" description="Pex N-terminal" evidence="16">
    <location>
        <begin position="25"/>
        <end position="254"/>
    </location>
</feature>
<evidence type="ECO:0000256" key="1">
    <source>
        <dbReference type="ARBA" id="ARBA00004585"/>
    </source>
</evidence>
<keyword evidence="8" id="KW-0863">Zinc-finger</keyword>
<comment type="similarity">
    <text evidence="3 15">Belongs to the pex2/pex10/pex12 family.</text>
</comment>
<dbReference type="STRING" id="6573.A0A210PYN0"/>
<evidence type="ECO:0000313" key="18">
    <source>
        <dbReference type="Proteomes" id="UP000242188"/>
    </source>
</evidence>
<evidence type="ECO:0000256" key="10">
    <source>
        <dbReference type="ARBA" id="ARBA00022927"/>
    </source>
</evidence>
<comment type="pathway">
    <text evidence="2">Protein modification; protein ubiquitination.</text>
</comment>
<dbReference type="GO" id="GO:0004842">
    <property type="term" value="F:ubiquitin-protein transferase activity"/>
    <property type="evidence" value="ECO:0007669"/>
    <property type="project" value="TreeGrafter"/>
</dbReference>
<dbReference type="PIRSF" id="PIRSF038074">
    <property type="entry name" value="Peroxisome_assembly_p12"/>
    <property type="match status" value="1"/>
</dbReference>
<comment type="function">
    <text evidence="15">Component of a retrotranslocation channel required for peroxisome organization by mediating export of the PEX5 receptor from peroxisomes to the cytosol, thereby promoting PEX5 recycling.</text>
</comment>
<evidence type="ECO:0000256" key="5">
    <source>
        <dbReference type="ARBA" id="ARBA00022448"/>
    </source>
</evidence>
<comment type="subcellular location">
    <subcellularLocation>
        <location evidence="1">Peroxisome membrane</location>
        <topology evidence="1">Multi-pass membrane protein</topology>
    </subcellularLocation>
</comment>
<accession>A0A210PYN0</accession>
<dbReference type="PANTHER" id="PTHR12888:SF0">
    <property type="entry name" value="PEROXISOME ASSEMBLY PROTEIN 12"/>
    <property type="match status" value="1"/>
</dbReference>
<organism evidence="17 18">
    <name type="scientific">Mizuhopecten yessoensis</name>
    <name type="common">Japanese scallop</name>
    <name type="synonym">Patinopecten yessoensis</name>
    <dbReference type="NCBI Taxonomy" id="6573"/>
    <lineage>
        <taxon>Eukaryota</taxon>
        <taxon>Metazoa</taxon>
        <taxon>Spiralia</taxon>
        <taxon>Lophotrochozoa</taxon>
        <taxon>Mollusca</taxon>
        <taxon>Bivalvia</taxon>
        <taxon>Autobranchia</taxon>
        <taxon>Pteriomorphia</taxon>
        <taxon>Pectinida</taxon>
        <taxon>Pectinoidea</taxon>
        <taxon>Pectinidae</taxon>
        <taxon>Mizuhopecten</taxon>
    </lineage>
</organism>
<dbReference type="Pfam" id="PF04757">
    <property type="entry name" value="Pex2_Pex12"/>
    <property type="match status" value="1"/>
</dbReference>
<dbReference type="OrthoDB" id="107372at2759"/>
<keyword evidence="11" id="KW-1133">Transmembrane helix</keyword>
<dbReference type="Proteomes" id="UP000242188">
    <property type="component" value="Unassembled WGS sequence"/>
</dbReference>
<dbReference type="Gene3D" id="3.30.40.10">
    <property type="entry name" value="Zinc/RING finger domain, C3HC4 (zinc finger)"/>
    <property type="match status" value="1"/>
</dbReference>
<dbReference type="EMBL" id="NEDP02005380">
    <property type="protein sequence ID" value="OWF41591.1"/>
    <property type="molecule type" value="Genomic_DNA"/>
</dbReference>
<dbReference type="InterPro" id="IPR017375">
    <property type="entry name" value="PEX12"/>
</dbReference>
<evidence type="ECO:0000256" key="4">
    <source>
        <dbReference type="ARBA" id="ARBA00018980"/>
    </source>
</evidence>
<keyword evidence="6" id="KW-0812">Transmembrane</keyword>
<evidence type="ECO:0000256" key="9">
    <source>
        <dbReference type="ARBA" id="ARBA00022833"/>
    </source>
</evidence>
<protein>
    <recommendedName>
        <fullName evidence="4 15">Peroxisome assembly protein 12</fullName>
    </recommendedName>
    <alternativeName>
        <fullName evidence="14 15">Peroxin-12</fullName>
    </alternativeName>
</protein>
<evidence type="ECO:0000256" key="3">
    <source>
        <dbReference type="ARBA" id="ARBA00008704"/>
    </source>
</evidence>
<evidence type="ECO:0000256" key="2">
    <source>
        <dbReference type="ARBA" id="ARBA00004906"/>
    </source>
</evidence>
<evidence type="ECO:0000256" key="8">
    <source>
        <dbReference type="ARBA" id="ARBA00022771"/>
    </source>
</evidence>
<dbReference type="GO" id="GO:0005778">
    <property type="term" value="C:peroxisomal membrane"/>
    <property type="evidence" value="ECO:0007669"/>
    <property type="project" value="UniProtKB-SubCell"/>
</dbReference>
<evidence type="ECO:0000313" key="17">
    <source>
        <dbReference type="EMBL" id="OWF41591.1"/>
    </source>
</evidence>
<proteinExistence type="inferred from homology"/>
<keyword evidence="13 15" id="KW-0576">Peroxisome</keyword>
<dbReference type="CDD" id="cd16451">
    <property type="entry name" value="mRING_PEX12"/>
    <property type="match status" value="1"/>
</dbReference>
<keyword evidence="12 15" id="KW-0472">Membrane</keyword>
<dbReference type="GO" id="GO:0016558">
    <property type="term" value="P:protein import into peroxisome matrix"/>
    <property type="evidence" value="ECO:0007669"/>
    <property type="project" value="UniProtKB-UniRule"/>
</dbReference>
<dbReference type="InterPro" id="IPR006845">
    <property type="entry name" value="Pex_N"/>
</dbReference>
<dbReference type="PANTHER" id="PTHR12888">
    <property type="entry name" value="PEROXISOME ASSEMBLY PROTEIN 12 PEROXIN-12"/>
    <property type="match status" value="1"/>
</dbReference>
<dbReference type="SUPFAM" id="SSF57850">
    <property type="entry name" value="RING/U-box"/>
    <property type="match status" value="1"/>
</dbReference>
<name>A0A210PYN0_MIZYE</name>
<keyword evidence="18" id="KW-1185">Reference proteome</keyword>
<evidence type="ECO:0000256" key="14">
    <source>
        <dbReference type="ARBA" id="ARBA00029692"/>
    </source>
</evidence>
<reference evidence="17 18" key="1">
    <citation type="journal article" date="2017" name="Nat. Ecol. Evol.">
        <title>Scallop genome provides insights into evolution of bilaterian karyotype and development.</title>
        <authorList>
            <person name="Wang S."/>
            <person name="Zhang J."/>
            <person name="Jiao W."/>
            <person name="Li J."/>
            <person name="Xun X."/>
            <person name="Sun Y."/>
            <person name="Guo X."/>
            <person name="Huan P."/>
            <person name="Dong B."/>
            <person name="Zhang L."/>
            <person name="Hu X."/>
            <person name="Sun X."/>
            <person name="Wang J."/>
            <person name="Zhao C."/>
            <person name="Wang Y."/>
            <person name="Wang D."/>
            <person name="Huang X."/>
            <person name="Wang R."/>
            <person name="Lv J."/>
            <person name="Li Y."/>
            <person name="Zhang Z."/>
            <person name="Liu B."/>
            <person name="Lu W."/>
            <person name="Hui Y."/>
            <person name="Liang J."/>
            <person name="Zhou Z."/>
            <person name="Hou R."/>
            <person name="Li X."/>
            <person name="Liu Y."/>
            <person name="Li H."/>
            <person name="Ning X."/>
            <person name="Lin Y."/>
            <person name="Zhao L."/>
            <person name="Xing Q."/>
            <person name="Dou J."/>
            <person name="Li Y."/>
            <person name="Mao J."/>
            <person name="Guo H."/>
            <person name="Dou H."/>
            <person name="Li T."/>
            <person name="Mu C."/>
            <person name="Jiang W."/>
            <person name="Fu Q."/>
            <person name="Fu X."/>
            <person name="Miao Y."/>
            <person name="Liu J."/>
            <person name="Yu Q."/>
            <person name="Li R."/>
            <person name="Liao H."/>
            <person name="Li X."/>
            <person name="Kong Y."/>
            <person name="Jiang Z."/>
            <person name="Chourrout D."/>
            <person name="Li R."/>
            <person name="Bao Z."/>
        </authorList>
    </citation>
    <scope>NUCLEOTIDE SEQUENCE [LARGE SCALE GENOMIC DNA]</scope>
    <source>
        <strain evidence="17 18">PY_sf001</strain>
    </source>
</reference>
<evidence type="ECO:0000256" key="7">
    <source>
        <dbReference type="ARBA" id="ARBA00022723"/>
    </source>
</evidence>
<keyword evidence="5" id="KW-0813">Transport</keyword>
<evidence type="ECO:0000256" key="12">
    <source>
        <dbReference type="ARBA" id="ARBA00023136"/>
    </source>
</evidence>
<gene>
    <name evidence="17" type="ORF">KP79_PYT16372</name>
</gene>